<feature type="transmembrane region" description="Helical" evidence="1">
    <location>
        <begin position="102"/>
        <end position="120"/>
    </location>
</feature>
<reference evidence="2" key="1">
    <citation type="submission" date="2021-01" db="EMBL/GenBank/DDBJ databases">
        <title>Paracoccus amoyensis sp. nov., isolated from the surface seawater along the coast of Xiamen Island, China.</title>
        <authorList>
            <person name="Lyu L."/>
        </authorList>
    </citation>
    <scope>NUCLEOTIDE SEQUENCE</scope>
    <source>
        <strain evidence="2">MJ17</strain>
    </source>
</reference>
<keyword evidence="1" id="KW-0812">Transmembrane</keyword>
<evidence type="ECO:0000256" key="1">
    <source>
        <dbReference type="SAM" id="Phobius"/>
    </source>
</evidence>
<keyword evidence="1" id="KW-0472">Membrane</keyword>
<evidence type="ECO:0000313" key="2">
    <source>
        <dbReference type="EMBL" id="MBK4216577.1"/>
    </source>
</evidence>
<evidence type="ECO:0000313" key="3">
    <source>
        <dbReference type="Proteomes" id="UP000640485"/>
    </source>
</evidence>
<proteinExistence type="predicted"/>
<keyword evidence="3" id="KW-1185">Reference proteome</keyword>
<dbReference type="Proteomes" id="UP000640485">
    <property type="component" value="Unassembled WGS sequence"/>
</dbReference>
<dbReference type="EMBL" id="JAEPRQ010000003">
    <property type="protein sequence ID" value="MBK4216577.1"/>
    <property type="molecule type" value="Genomic_DNA"/>
</dbReference>
<comment type="caution">
    <text evidence="2">The sequence shown here is derived from an EMBL/GenBank/DDBJ whole genome shotgun (WGS) entry which is preliminary data.</text>
</comment>
<organism evidence="2 3">
    <name type="scientific">Paracoccus caeni</name>
    <dbReference type="NCBI Taxonomy" id="657651"/>
    <lineage>
        <taxon>Bacteria</taxon>
        <taxon>Pseudomonadati</taxon>
        <taxon>Pseudomonadota</taxon>
        <taxon>Alphaproteobacteria</taxon>
        <taxon>Rhodobacterales</taxon>
        <taxon>Paracoccaceae</taxon>
        <taxon>Paracoccus</taxon>
    </lineage>
</organism>
<name>A0A934SJQ6_9RHOB</name>
<keyword evidence="1" id="KW-1133">Transmembrane helix</keyword>
<accession>A0A934SJQ6</accession>
<dbReference type="RefSeq" id="WP_200686532.1">
    <property type="nucleotide sequence ID" value="NZ_JAEPRQ010000003.1"/>
</dbReference>
<protein>
    <submittedName>
        <fullName evidence="2">Uncharacterized protein</fullName>
    </submittedName>
</protein>
<gene>
    <name evidence="2" type="ORF">JJJ17_11625</name>
</gene>
<feature type="transmembrane region" description="Helical" evidence="1">
    <location>
        <begin position="37"/>
        <end position="58"/>
    </location>
</feature>
<dbReference type="AlphaFoldDB" id="A0A934SJQ6"/>
<sequence>MTRKSLPFLFAMLAYAVVLVISLRILAGGIADPSLRLIISLAPMLPAIAVCLSVLSVIRGLDEMQRRLQLEAFAFAFAGTALVTFGYGFLENVGLPRLSMFVVWPLMAALWGCGVALGGLRYR</sequence>
<feature type="transmembrane region" description="Helical" evidence="1">
    <location>
        <begin position="7"/>
        <end position="31"/>
    </location>
</feature>
<feature type="transmembrane region" description="Helical" evidence="1">
    <location>
        <begin position="70"/>
        <end position="90"/>
    </location>
</feature>